<comment type="caution">
    <text evidence="1">The sequence shown here is derived from an EMBL/GenBank/DDBJ whole genome shotgun (WGS) entry which is preliminary data.</text>
</comment>
<sequence length="102" mass="11625">MIMSKVMHGYASAQVKRAELMYLIADARDGRGYIHGRYNGNPTSSGPGLRHGSDLTNTHMMFHDGHAQEMEESEIRIFRWNDMPWMNYMTPLSMTAAEFDGP</sequence>
<organism evidence="1">
    <name type="scientific">marine sediment metagenome</name>
    <dbReference type="NCBI Taxonomy" id="412755"/>
    <lineage>
        <taxon>unclassified sequences</taxon>
        <taxon>metagenomes</taxon>
        <taxon>ecological metagenomes</taxon>
    </lineage>
</organism>
<reference evidence="1" key="1">
    <citation type="journal article" date="2015" name="Nature">
        <title>Complex archaea that bridge the gap between prokaryotes and eukaryotes.</title>
        <authorList>
            <person name="Spang A."/>
            <person name="Saw J.H."/>
            <person name="Jorgensen S.L."/>
            <person name="Zaremba-Niedzwiedzka K."/>
            <person name="Martijn J."/>
            <person name="Lind A.E."/>
            <person name="van Eijk R."/>
            <person name="Schleper C."/>
            <person name="Guy L."/>
            <person name="Ettema T.J."/>
        </authorList>
    </citation>
    <scope>NUCLEOTIDE SEQUENCE</scope>
</reference>
<evidence type="ECO:0000313" key="1">
    <source>
        <dbReference type="EMBL" id="KKL52417.1"/>
    </source>
</evidence>
<proteinExistence type="predicted"/>
<gene>
    <name evidence="1" type="ORF">LCGC14_2285680</name>
</gene>
<name>A0A0F9FMZ4_9ZZZZ</name>
<dbReference type="EMBL" id="LAZR01031902">
    <property type="protein sequence ID" value="KKL52417.1"/>
    <property type="molecule type" value="Genomic_DNA"/>
</dbReference>
<accession>A0A0F9FMZ4</accession>
<protein>
    <submittedName>
        <fullName evidence="1">Uncharacterized protein</fullName>
    </submittedName>
</protein>
<dbReference type="AlphaFoldDB" id="A0A0F9FMZ4"/>